<dbReference type="AlphaFoldDB" id="A0A078IC25"/>
<protein>
    <submittedName>
        <fullName evidence="1">BnaCnng16330D protein</fullName>
    </submittedName>
</protein>
<proteinExistence type="predicted"/>
<reference evidence="1 2" key="1">
    <citation type="journal article" date="2014" name="Science">
        <title>Plant genetics. Early allopolyploid evolution in the post-Neolithic Brassica napus oilseed genome.</title>
        <authorList>
            <person name="Chalhoub B."/>
            <person name="Denoeud F."/>
            <person name="Liu S."/>
            <person name="Parkin I.A."/>
            <person name="Tang H."/>
            <person name="Wang X."/>
            <person name="Chiquet J."/>
            <person name="Belcram H."/>
            <person name="Tong C."/>
            <person name="Samans B."/>
            <person name="Correa M."/>
            <person name="Da Silva C."/>
            <person name="Just J."/>
            <person name="Falentin C."/>
            <person name="Koh C.S."/>
            <person name="Le Clainche I."/>
            <person name="Bernard M."/>
            <person name="Bento P."/>
            <person name="Noel B."/>
            <person name="Labadie K."/>
            <person name="Alberti A."/>
            <person name="Charles M."/>
            <person name="Arnaud D."/>
            <person name="Guo H."/>
            <person name="Daviaud C."/>
            <person name="Alamery S."/>
            <person name="Jabbari K."/>
            <person name="Zhao M."/>
            <person name="Edger P.P."/>
            <person name="Chelaifa H."/>
            <person name="Tack D."/>
            <person name="Lassalle G."/>
            <person name="Mestiri I."/>
            <person name="Schnel N."/>
            <person name="Le Paslier M.C."/>
            <person name="Fan G."/>
            <person name="Renault V."/>
            <person name="Bayer P.E."/>
            <person name="Golicz A.A."/>
            <person name="Manoli S."/>
            <person name="Lee T.H."/>
            <person name="Thi V.H."/>
            <person name="Chalabi S."/>
            <person name="Hu Q."/>
            <person name="Fan C."/>
            <person name="Tollenaere R."/>
            <person name="Lu Y."/>
            <person name="Battail C."/>
            <person name="Shen J."/>
            <person name="Sidebottom C.H."/>
            <person name="Wang X."/>
            <person name="Canaguier A."/>
            <person name="Chauveau A."/>
            <person name="Berard A."/>
            <person name="Deniot G."/>
            <person name="Guan M."/>
            <person name="Liu Z."/>
            <person name="Sun F."/>
            <person name="Lim Y.P."/>
            <person name="Lyons E."/>
            <person name="Town C.D."/>
            <person name="Bancroft I."/>
            <person name="Wang X."/>
            <person name="Meng J."/>
            <person name="Ma J."/>
            <person name="Pires J.C."/>
            <person name="King G.J."/>
            <person name="Brunel D."/>
            <person name="Delourme R."/>
            <person name="Renard M."/>
            <person name="Aury J.M."/>
            <person name="Adams K.L."/>
            <person name="Batley J."/>
            <person name="Snowdon R.J."/>
            <person name="Tost J."/>
            <person name="Edwards D."/>
            <person name="Zhou Y."/>
            <person name="Hua W."/>
            <person name="Sharpe A.G."/>
            <person name="Paterson A.H."/>
            <person name="Guan C."/>
            <person name="Wincker P."/>
        </authorList>
    </citation>
    <scope>NUCLEOTIDE SEQUENCE [LARGE SCALE GENOMIC DNA]</scope>
    <source>
        <strain evidence="2">cv. Darmor-bzh</strain>
    </source>
</reference>
<accession>A0A078IC25</accession>
<evidence type="ECO:0000313" key="2">
    <source>
        <dbReference type="Proteomes" id="UP000028999"/>
    </source>
</evidence>
<gene>
    <name evidence="1" type="primary">BnaCnng16330D</name>
    <name evidence="1" type="ORF">GSBRNA2T00089442001</name>
</gene>
<evidence type="ECO:0000313" key="1">
    <source>
        <dbReference type="EMBL" id="CDY48420.1"/>
    </source>
</evidence>
<name>A0A078IC25_BRANA</name>
<dbReference type="Proteomes" id="UP000028999">
    <property type="component" value="Unassembled WGS sequence"/>
</dbReference>
<dbReference type="EMBL" id="LK032772">
    <property type="protein sequence ID" value="CDY48420.1"/>
    <property type="molecule type" value="Genomic_DNA"/>
</dbReference>
<sequence length="44" mass="4927">MGLVFYSNETIISCHQCSLRVSAIRSRPPGLPKHSRFCISALSY</sequence>
<organism evidence="1 2">
    <name type="scientific">Brassica napus</name>
    <name type="common">Rape</name>
    <dbReference type="NCBI Taxonomy" id="3708"/>
    <lineage>
        <taxon>Eukaryota</taxon>
        <taxon>Viridiplantae</taxon>
        <taxon>Streptophyta</taxon>
        <taxon>Embryophyta</taxon>
        <taxon>Tracheophyta</taxon>
        <taxon>Spermatophyta</taxon>
        <taxon>Magnoliopsida</taxon>
        <taxon>eudicotyledons</taxon>
        <taxon>Gunneridae</taxon>
        <taxon>Pentapetalae</taxon>
        <taxon>rosids</taxon>
        <taxon>malvids</taxon>
        <taxon>Brassicales</taxon>
        <taxon>Brassicaceae</taxon>
        <taxon>Brassiceae</taxon>
        <taxon>Brassica</taxon>
    </lineage>
</organism>
<dbReference type="Gramene" id="CDY48420">
    <property type="protein sequence ID" value="CDY48420"/>
    <property type="gene ID" value="GSBRNA2T00089442001"/>
</dbReference>
<keyword evidence="2" id="KW-1185">Reference proteome</keyword>
<dbReference type="PaxDb" id="3708-A0A078IC25"/>